<protein>
    <submittedName>
        <fullName evidence="3">Putative DNA-binding transcriptional regulator YafY</fullName>
    </submittedName>
</protein>
<evidence type="ECO:0000313" key="4">
    <source>
        <dbReference type="Proteomes" id="UP000578449"/>
    </source>
</evidence>
<reference evidence="3 4" key="1">
    <citation type="submission" date="2020-08" db="EMBL/GenBank/DDBJ databases">
        <title>Genomic Encyclopedia of Type Strains, Phase IV (KMG-IV): sequencing the most valuable type-strain genomes for metagenomic binning, comparative biology and taxonomic classification.</title>
        <authorList>
            <person name="Goeker M."/>
        </authorList>
    </citation>
    <scope>NUCLEOTIDE SEQUENCE [LARGE SCALE GENOMIC DNA]</scope>
    <source>
        <strain evidence="3 4">DSM 45615</strain>
    </source>
</reference>
<feature type="domain" description="Helix-turn-helix type 11" evidence="2">
    <location>
        <begin position="23"/>
        <end position="79"/>
    </location>
</feature>
<dbReference type="InterPro" id="IPR036390">
    <property type="entry name" value="WH_DNA-bd_sf"/>
</dbReference>
<dbReference type="Gene3D" id="1.10.10.10">
    <property type="entry name" value="Winged helix-like DNA-binding domain superfamily/Winged helix DNA-binding domain"/>
    <property type="match status" value="1"/>
</dbReference>
<keyword evidence="4" id="KW-1185">Reference proteome</keyword>
<evidence type="ECO:0000313" key="3">
    <source>
        <dbReference type="EMBL" id="MBB5137650.1"/>
    </source>
</evidence>
<comment type="caution">
    <text evidence="3">The sequence shown here is derived from an EMBL/GenBank/DDBJ whole genome shotgun (WGS) entry which is preliminary data.</text>
</comment>
<dbReference type="RefSeq" id="WP_185054546.1">
    <property type="nucleotide sequence ID" value="NZ_BAABIX010000035.1"/>
</dbReference>
<feature type="region of interest" description="Disordered" evidence="1">
    <location>
        <begin position="127"/>
        <end position="149"/>
    </location>
</feature>
<dbReference type="Proteomes" id="UP000578449">
    <property type="component" value="Unassembled WGS sequence"/>
</dbReference>
<dbReference type="PANTHER" id="PTHR34580">
    <property type="match status" value="1"/>
</dbReference>
<evidence type="ECO:0000259" key="2">
    <source>
        <dbReference type="Pfam" id="PF08279"/>
    </source>
</evidence>
<dbReference type="SUPFAM" id="SSF46785">
    <property type="entry name" value="Winged helix' DNA-binding domain"/>
    <property type="match status" value="1"/>
</dbReference>
<accession>A0A840PJB0</accession>
<dbReference type="AlphaFoldDB" id="A0A840PJB0"/>
<proteinExistence type="predicted"/>
<dbReference type="GO" id="GO:0003677">
    <property type="term" value="F:DNA binding"/>
    <property type="evidence" value="ECO:0007669"/>
    <property type="project" value="UniProtKB-KW"/>
</dbReference>
<evidence type="ECO:0000256" key="1">
    <source>
        <dbReference type="SAM" id="MobiDB-lite"/>
    </source>
</evidence>
<organism evidence="3 4">
    <name type="scientific">Thermocatellispora tengchongensis</name>
    <dbReference type="NCBI Taxonomy" id="1073253"/>
    <lineage>
        <taxon>Bacteria</taxon>
        <taxon>Bacillati</taxon>
        <taxon>Actinomycetota</taxon>
        <taxon>Actinomycetes</taxon>
        <taxon>Streptosporangiales</taxon>
        <taxon>Streptosporangiaceae</taxon>
        <taxon>Thermocatellispora</taxon>
    </lineage>
</organism>
<dbReference type="InterPro" id="IPR051534">
    <property type="entry name" value="CBASS_pafABC_assoc_protein"/>
</dbReference>
<dbReference type="PANTHER" id="PTHR34580:SF3">
    <property type="entry name" value="PROTEIN PAFB"/>
    <property type="match status" value="1"/>
</dbReference>
<sequence>MTPSNRPAPSPDQQHLVLRRVERQHALIEVLRARAPRTTSGRLLAERLGVAVRTVERDIARLRAAGVPIKVRPGPGGGYALDTRPSLAPIALTPGEAAALVVALVAVGPYASASARSAMDKLLSALHAPEAPARRRGAPPEGPVTPVTR</sequence>
<keyword evidence="3" id="KW-0238">DNA-binding</keyword>
<gene>
    <name evidence="3" type="ORF">HNP84_007402</name>
</gene>
<dbReference type="InterPro" id="IPR036388">
    <property type="entry name" value="WH-like_DNA-bd_sf"/>
</dbReference>
<dbReference type="EMBL" id="JACHGN010000019">
    <property type="protein sequence ID" value="MBB5137650.1"/>
    <property type="molecule type" value="Genomic_DNA"/>
</dbReference>
<dbReference type="InterPro" id="IPR013196">
    <property type="entry name" value="HTH_11"/>
</dbReference>
<dbReference type="Pfam" id="PF08279">
    <property type="entry name" value="HTH_11"/>
    <property type="match status" value="1"/>
</dbReference>
<name>A0A840PJB0_9ACTN</name>